<reference evidence="1" key="1">
    <citation type="submission" date="2009-04" db="EMBL/GenBank/DDBJ databases">
        <authorList>
            <person name="Weinstock G."/>
            <person name="Sodergren E."/>
            <person name="Clifton S."/>
            <person name="Fulton L."/>
            <person name="Fulton B."/>
            <person name="Courtney L."/>
            <person name="Fronick C."/>
            <person name="Harrison M."/>
            <person name="Strong C."/>
            <person name="Farmer C."/>
            <person name="Delahaunty K."/>
            <person name="Markovic C."/>
            <person name="Hall O."/>
            <person name="Minx P."/>
            <person name="Tomlinson C."/>
            <person name="Mitreva M."/>
            <person name="Nelson J."/>
            <person name="Hou S."/>
            <person name="Wollam A."/>
            <person name="Pepin K.H."/>
            <person name="Johnson M."/>
            <person name="Bhonagiri V."/>
            <person name="Nash W.E."/>
            <person name="Warren W."/>
            <person name="Chinwalla A."/>
            <person name="Mardis E.R."/>
            <person name="Wilson R.K."/>
        </authorList>
    </citation>
    <scope>NUCLEOTIDE SEQUENCE [LARGE SCALE GENOMIC DNA]</scope>
    <source>
        <strain evidence="1">DSM 14600</strain>
    </source>
</reference>
<dbReference type="EMBL" id="ACIP02000007">
    <property type="protein sequence ID" value="EEP27279.1"/>
    <property type="molecule type" value="Genomic_DNA"/>
</dbReference>
<dbReference type="HOGENOM" id="CLU_2169377_0_0_9"/>
<sequence length="110" mass="11950">MSLFHKVTKDAASKVGTFIGDFASENEQRATNSAIKGMDLFKKVAEEKHNVAFDQAKGNLFEYIEAAKFNQNAARNRSDLGAVVTAADGRPADPADIEILNCQAKCNTIE</sequence>
<organism evidence="1 2">
    <name type="scientific">Shuttleworthella satelles DSM 14600</name>
    <dbReference type="NCBI Taxonomy" id="626523"/>
    <lineage>
        <taxon>Bacteria</taxon>
        <taxon>Bacillati</taxon>
        <taxon>Bacillota</taxon>
        <taxon>Clostridia</taxon>
        <taxon>Lachnospirales</taxon>
        <taxon>Lachnospiraceae</taxon>
        <taxon>Shuttleworthella</taxon>
    </lineage>
</organism>
<dbReference type="RefSeq" id="WP_006906954.1">
    <property type="nucleotide sequence ID" value="NZ_GG665867.1"/>
</dbReference>
<proteinExistence type="predicted"/>
<comment type="caution">
    <text evidence="1">The sequence shown here is derived from an EMBL/GenBank/DDBJ whole genome shotgun (WGS) entry which is preliminary data.</text>
</comment>
<accession>C4GE27</accession>
<dbReference type="Proteomes" id="UP000003494">
    <property type="component" value="Unassembled WGS sequence"/>
</dbReference>
<dbReference type="STRING" id="626523.GCWU000342_01973"/>
<dbReference type="AlphaFoldDB" id="C4GE27"/>
<evidence type="ECO:0000313" key="1">
    <source>
        <dbReference type="EMBL" id="EEP27279.1"/>
    </source>
</evidence>
<protein>
    <submittedName>
        <fullName evidence="1">Uncharacterized protein</fullName>
    </submittedName>
</protein>
<gene>
    <name evidence="1" type="ORF">GCWU000342_01973</name>
</gene>
<keyword evidence="2" id="KW-1185">Reference proteome</keyword>
<evidence type="ECO:0000313" key="2">
    <source>
        <dbReference type="Proteomes" id="UP000003494"/>
    </source>
</evidence>
<name>C4GE27_9FIRM</name>